<evidence type="ECO:0000313" key="3">
    <source>
        <dbReference type="Proteomes" id="UP000403266"/>
    </source>
</evidence>
<dbReference type="RefSeq" id="WP_152716608.1">
    <property type="nucleotide sequence ID" value="NZ_VOSJ01000283.1"/>
</dbReference>
<sequence>TCPAGQHLTKGKVRSDRRDNIDHDRNLTACSACALKPQCSPDTHKRVKRWQHEDVLDRMQARLERMPEAMSIRRQTVEHPFGTIKAWMGSTHFLMKTLKKVKTEMSLHVLAYNLKRMISILGVGPLLKALEA</sequence>
<dbReference type="Pfam" id="PF13751">
    <property type="entry name" value="DDE_Tnp_1_6"/>
    <property type="match status" value="1"/>
</dbReference>
<accession>A0A5N7N1B6</accession>
<gene>
    <name evidence="2" type="ORF">FS320_32775</name>
</gene>
<protein>
    <submittedName>
        <fullName evidence="2">Transposase</fullName>
    </submittedName>
</protein>
<dbReference type="EMBL" id="VOSK01000262">
    <property type="protein sequence ID" value="MPR29726.1"/>
    <property type="molecule type" value="Genomic_DNA"/>
</dbReference>
<keyword evidence="3" id="KW-1185">Reference proteome</keyword>
<evidence type="ECO:0000313" key="2">
    <source>
        <dbReference type="EMBL" id="MPR29726.1"/>
    </source>
</evidence>
<dbReference type="InterPro" id="IPR025668">
    <property type="entry name" value="Tnp_DDE_dom"/>
</dbReference>
<proteinExistence type="predicted"/>
<dbReference type="OrthoDB" id="9774608at2"/>
<dbReference type="Proteomes" id="UP000403266">
    <property type="component" value="Unassembled WGS sequence"/>
</dbReference>
<evidence type="ECO:0000259" key="1">
    <source>
        <dbReference type="Pfam" id="PF13751"/>
    </source>
</evidence>
<dbReference type="PANTHER" id="PTHR33408">
    <property type="entry name" value="TRANSPOSASE"/>
    <property type="match status" value="1"/>
</dbReference>
<name>A0A5N7N1B6_9HYPH</name>
<organism evidence="2 3">
    <name type="scientific">Microvirga tunisiensis</name>
    <dbReference type="NCBI Taxonomy" id="2108360"/>
    <lineage>
        <taxon>Bacteria</taxon>
        <taxon>Pseudomonadati</taxon>
        <taxon>Pseudomonadota</taxon>
        <taxon>Alphaproteobacteria</taxon>
        <taxon>Hyphomicrobiales</taxon>
        <taxon>Methylobacteriaceae</taxon>
        <taxon>Microvirga</taxon>
    </lineage>
</organism>
<comment type="caution">
    <text evidence="2">The sequence shown here is derived from an EMBL/GenBank/DDBJ whole genome shotgun (WGS) entry which is preliminary data.</text>
</comment>
<feature type="non-terminal residue" evidence="2">
    <location>
        <position position="1"/>
    </location>
</feature>
<reference evidence="2 3" key="1">
    <citation type="journal article" date="2019" name="Syst. Appl. Microbiol.">
        <title>Microvirga tunisiensis sp. nov., a root nodule symbiotic bacterium isolated from Lupinus micranthus and L. luteus grown in Northern Tunisia.</title>
        <authorList>
            <person name="Msaddak A."/>
            <person name="Rejili M."/>
            <person name="Duran D."/>
            <person name="Mars M."/>
            <person name="Palacios J.M."/>
            <person name="Ruiz-Argueso T."/>
            <person name="Rey L."/>
            <person name="Imperial J."/>
        </authorList>
    </citation>
    <scope>NUCLEOTIDE SEQUENCE [LARGE SCALE GENOMIC DNA]</scope>
    <source>
        <strain evidence="2 3">Lmie10</strain>
    </source>
</reference>
<dbReference type="PANTHER" id="PTHR33408:SF2">
    <property type="entry name" value="TRANSPOSASE DDE DOMAIN-CONTAINING PROTEIN"/>
    <property type="match status" value="1"/>
</dbReference>
<dbReference type="AlphaFoldDB" id="A0A5N7N1B6"/>
<feature type="domain" description="Transposase DDE" evidence="1">
    <location>
        <begin position="1"/>
        <end position="118"/>
    </location>
</feature>